<reference evidence="9 10" key="1">
    <citation type="submission" date="2012-01" db="EMBL/GenBank/DDBJ databases">
        <title>The Genome Sequence of Odoribacter laneus YIT 12061.</title>
        <authorList>
            <consortium name="The Broad Institute Genome Sequencing Platform"/>
            <person name="Earl A."/>
            <person name="Ward D."/>
            <person name="Feldgarden M."/>
            <person name="Gevers D."/>
            <person name="Morotomi M."/>
            <person name="Young S.K."/>
            <person name="Zeng Q."/>
            <person name="Gargeya S."/>
            <person name="Fitzgerald M."/>
            <person name="Haas B."/>
            <person name="Abouelleil A."/>
            <person name="Alvarado L."/>
            <person name="Arachchi H.M."/>
            <person name="Berlin A."/>
            <person name="Chapman S.B."/>
            <person name="Gearin G."/>
            <person name="Goldberg J."/>
            <person name="Griggs A."/>
            <person name="Gujja S."/>
            <person name="Hansen M."/>
            <person name="Heiman D."/>
            <person name="Howarth C."/>
            <person name="Larimer J."/>
            <person name="Lui A."/>
            <person name="MacDonald P.J.P."/>
            <person name="McCowen C."/>
            <person name="Montmayeur A."/>
            <person name="Murphy C."/>
            <person name="Neiman D."/>
            <person name="Pearson M."/>
            <person name="Priest M."/>
            <person name="Roberts A."/>
            <person name="Saif S."/>
            <person name="Shea T."/>
            <person name="Sisk P."/>
            <person name="Stolte C."/>
            <person name="Sykes S."/>
            <person name="Wortman J."/>
            <person name="Nusbaum C."/>
            <person name="Birren B."/>
        </authorList>
    </citation>
    <scope>NUCLEOTIDE SEQUENCE [LARGE SCALE GENOMIC DNA]</scope>
    <source>
        <strain evidence="9 10">YIT 12061</strain>
    </source>
</reference>
<dbReference type="AlphaFoldDB" id="H1DDT7"/>
<evidence type="ECO:0000313" key="10">
    <source>
        <dbReference type="Proteomes" id="UP000004892"/>
    </source>
</evidence>
<keyword evidence="10" id="KW-1185">Reference proteome</keyword>
<dbReference type="PANTHER" id="PTHR35093">
    <property type="entry name" value="OUTER MEMBRANE PROTEIN NMB0088-RELATED"/>
    <property type="match status" value="1"/>
</dbReference>
<evidence type="ECO:0000256" key="4">
    <source>
        <dbReference type="ARBA" id="ARBA00022692"/>
    </source>
</evidence>
<evidence type="ECO:0000256" key="2">
    <source>
        <dbReference type="ARBA" id="ARBA00008163"/>
    </source>
</evidence>
<comment type="subcellular location">
    <subcellularLocation>
        <location evidence="1">Cell outer membrane</location>
        <topology evidence="1">Multi-pass membrane protein</topology>
    </subcellularLocation>
</comment>
<dbReference type="RefSeq" id="WP_009135577.1">
    <property type="nucleotide sequence ID" value="NZ_JH594596.1"/>
</dbReference>
<name>H1DDT7_9BACT</name>
<dbReference type="GO" id="GO:0009279">
    <property type="term" value="C:cell outer membrane"/>
    <property type="evidence" value="ECO:0007669"/>
    <property type="project" value="UniProtKB-SubCell"/>
</dbReference>
<keyword evidence="3" id="KW-1134">Transmembrane beta strand</keyword>
<evidence type="ECO:0000256" key="5">
    <source>
        <dbReference type="ARBA" id="ARBA00022729"/>
    </source>
</evidence>
<dbReference type="PATRIC" id="fig|742817.3.peg.451"/>
<keyword evidence="6" id="KW-0472">Membrane</keyword>
<organism evidence="9 10">
    <name type="scientific">Odoribacter laneus YIT 12061</name>
    <dbReference type="NCBI Taxonomy" id="742817"/>
    <lineage>
        <taxon>Bacteria</taxon>
        <taxon>Pseudomonadati</taxon>
        <taxon>Bacteroidota</taxon>
        <taxon>Bacteroidia</taxon>
        <taxon>Bacteroidales</taxon>
        <taxon>Odoribacteraceae</taxon>
        <taxon>Odoribacter</taxon>
    </lineage>
</organism>
<evidence type="ECO:0000256" key="8">
    <source>
        <dbReference type="SAM" id="SignalP"/>
    </source>
</evidence>
<keyword evidence="7" id="KW-0998">Cell outer membrane</keyword>
<dbReference type="SUPFAM" id="SSF56935">
    <property type="entry name" value="Porins"/>
    <property type="match status" value="1"/>
</dbReference>
<evidence type="ECO:0000256" key="7">
    <source>
        <dbReference type="ARBA" id="ARBA00023237"/>
    </source>
</evidence>
<comment type="similarity">
    <text evidence="2">Belongs to the OmpP1/FadL family.</text>
</comment>
<dbReference type="Gene3D" id="2.40.160.60">
    <property type="entry name" value="Outer membrane protein transport protein (OMPP1/FadL/TodX)"/>
    <property type="match status" value="1"/>
</dbReference>
<dbReference type="GeneID" id="98068075"/>
<dbReference type="STRING" id="742817.HMPREF9449_00423"/>
<evidence type="ECO:0008006" key="11">
    <source>
        <dbReference type="Google" id="ProtNLM"/>
    </source>
</evidence>
<dbReference type="EMBL" id="ADMC01000005">
    <property type="protein sequence ID" value="EHP50734.1"/>
    <property type="molecule type" value="Genomic_DNA"/>
</dbReference>
<dbReference type="Pfam" id="PF03349">
    <property type="entry name" value="Toluene_X"/>
    <property type="match status" value="1"/>
</dbReference>
<accession>H1DDT7</accession>
<gene>
    <name evidence="9" type="ORF">HMPREF9449_00423</name>
</gene>
<dbReference type="Proteomes" id="UP000004892">
    <property type="component" value="Unassembled WGS sequence"/>
</dbReference>
<dbReference type="GO" id="GO:0015483">
    <property type="term" value="F:long-chain fatty acid transporting porin activity"/>
    <property type="evidence" value="ECO:0007669"/>
    <property type="project" value="TreeGrafter"/>
</dbReference>
<protein>
    <recommendedName>
        <fullName evidence="11">Outer membrane protein transport protein (OMPP1/FadL/TodX)</fullName>
    </recommendedName>
</protein>
<evidence type="ECO:0000313" key="9">
    <source>
        <dbReference type="EMBL" id="EHP50734.1"/>
    </source>
</evidence>
<evidence type="ECO:0000256" key="3">
    <source>
        <dbReference type="ARBA" id="ARBA00022452"/>
    </source>
</evidence>
<feature type="chain" id="PRO_5003548857" description="Outer membrane protein transport protein (OMPP1/FadL/TodX)" evidence="8">
    <location>
        <begin position="20"/>
        <end position="502"/>
    </location>
</feature>
<dbReference type="HOGENOM" id="CLU_034649_0_0_10"/>
<keyword evidence="5 8" id="KW-0732">Signal</keyword>
<evidence type="ECO:0000256" key="6">
    <source>
        <dbReference type="ARBA" id="ARBA00023136"/>
    </source>
</evidence>
<dbReference type="eggNOG" id="COG2067">
    <property type="taxonomic scope" value="Bacteria"/>
</dbReference>
<dbReference type="PANTHER" id="PTHR35093:SF8">
    <property type="entry name" value="OUTER MEMBRANE PROTEIN NMB0088-RELATED"/>
    <property type="match status" value="1"/>
</dbReference>
<dbReference type="InterPro" id="IPR005017">
    <property type="entry name" value="OMPP1/FadL/TodX"/>
</dbReference>
<proteinExistence type="inferred from homology"/>
<evidence type="ECO:0000256" key="1">
    <source>
        <dbReference type="ARBA" id="ARBA00004571"/>
    </source>
</evidence>
<keyword evidence="4" id="KW-0812">Transmembrane</keyword>
<comment type="caution">
    <text evidence="9">The sequence shown here is derived from an EMBL/GenBank/DDBJ whole genome shotgun (WGS) entry which is preliminary data.</text>
</comment>
<sequence length="502" mass="56852">MKKLYIFIALFLTSGIAFAQSDADVLRFSRTLPLGTARSAAMSGAFGALGGDISTLNVNPAGIGVFRKSEVSMTLSPDFGNTKSGGQTAHDNSFQLGDIGFVISLYNPNFDWKGINFGINYTNMNNFNRHTTQAIPNAPNSFSQYLAQDINGLIAYVLNQNPTANLEDYFNDLQWMGIQSNYILSDNENKDNPYYEPAIIGANQTKIIKEDGYQGEYAFSFGTNYKDKLYLGITIGLQNIYYKMRSLYTETPDQDNPYELEYFNFEERLKTTGVGTNFKFGVIYRPIPELRLGATIHTPTYYSMTDTYDSGMLTKYKFPVNGVTEYPSSTSYKYDYDLKTPWKAILSVAGVIQQKAILSFDYEYVNYSSARLKNGIDGYDYYEPDGSGVNNLIKEYLRSTHNFRLGAEYRINSMVSVRGGYSFYASPYKDNKDLNKIQTLSCGFGLNFGQFYCDAAYVYKFSKDITRFYSYYDVDPEYDVLAEPIDNKYNNHIAKVSVGMKF</sequence>
<feature type="signal peptide" evidence="8">
    <location>
        <begin position="1"/>
        <end position="19"/>
    </location>
</feature>